<feature type="compositionally biased region" description="Low complexity" evidence="1">
    <location>
        <begin position="130"/>
        <end position="141"/>
    </location>
</feature>
<sequence>MKRRFEKKSEAKAAGKSGFTGCIPEKIIIKRLPEIKNGCFDLLSEAEKRKFGIEILHSESIGPSGLYSVPSTSYTHTPCKTKMASHFSNREALTRTSGMPSDGLGFLFSKALDAPNSYPDHSDGWSATHSPKNSSPPASSSTHECEEDTSSSASSPLSFLSPECMPTPPPSPERKFVLSTNTPVRCERRISSSQYSPASPDFKHTSVLRTYSPVRYKNSPSSVYPLYFDDIRERKQGKSTTEEGDPRISGFRHEYKRPSSPSYSAAYLQMRPESKLPLAVFSSPASPKYEAISTESLHANIVHRPPSPAYSQVSSSPAYSTGSPEYEVISPESLCASPAYRPSSPDHSKVRPPSPAYSPRSPDYEPPSPESLHESTTHRPSSPACSELSPTNTLSSLENTSAESVHASAERGISSSTNLHHSLKPSLPTCSSASPENKPSTPTYSSSNPEELSRVLEYNPHYPSYFSVSVEYSPSLPLLSPASSPTIPYFRPTKSDHQIADELTS</sequence>
<gene>
    <name evidence="2" type="ORF">Bhyg_06125</name>
</gene>
<name>A0A9Q0S2M5_9DIPT</name>
<feature type="region of interest" description="Disordered" evidence="1">
    <location>
        <begin position="234"/>
        <end position="260"/>
    </location>
</feature>
<dbReference type="AlphaFoldDB" id="A0A9Q0S2M5"/>
<keyword evidence="3" id="KW-1185">Reference proteome</keyword>
<accession>A0A9Q0S2M5</accession>
<feature type="region of interest" description="Disordered" evidence="1">
    <location>
        <begin position="119"/>
        <end position="177"/>
    </location>
</feature>
<reference evidence="2" key="1">
    <citation type="submission" date="2022-07" db="EMBL/GenBank/DDBJ databases">
        <authorList>
            <person name="Trinca V."/>
            <person name="Uliana J.V.C."/>
            <person name="Torres T.T."/>
            <person name="Ward R.J."/>
            <person name="Monesi N."/>
        </authorList>
    </citation>
    <scope>NUCLEOTIDE SEQUENCE</scope>
    <source>
        <strain evidence="2">HSMRA1968</strain>
        <tissue evidence="2">Whole embryos</tissue>
    </source>
</reference>
<feature type="region of interest" description="Disordered" evidence="1">
    <location>
        <begin position="483"/>
        <end position="505"/>
    </location>
</feature>
<feature type="compositionally biased region" description="Low complexity" evidence="1">
    <location>
        <begin position="150"/>
        <end position="164"/>
    </location>
</feature>
<evidence type="ECO:0000313" key="3">
    <source>
        <dbReference type="Proteomes" id="UP001151699"/>
    </source>
</evidence>
<evidence type="ECO:0000313" key="2">
    <source>
        <dbReference type="EMBL" id="KAJ6641190.1"/>
    </source>
</evidence>
<feature type="compositionally biased region" description="Polar residues" evidence="1">
    <location>
        <begin position="378"/>
        <end position="403"/>
    </location>
</feature>
<feature type="region of interest" description="Disordered" evidence="1">
    <location>
        <begin position="337"/>
        <end position="452"/>
    </location>
</feature>
<evidence type="ECO:0000256" key="1">
    <source>
        <dbReference type="SAM" id="MobiDB-lite"/>
    </source>
</evidence>
<feature type="compositionally biased region" description="Polar residues" evidence="1">
    <location>
        <begin position="428"/>
        <end position="450"/>
    </location>
</feature>
<feature type="compositionally biased region" description="Basic and acidic residues" evidence="1">
    <location>
        <begin position="234"/>
        <end position="257"/>
    </location>
</feature>
<organism evidence="2 3">
    <name type="scientific">Pseudolycoriella hygida</name>
    <dbReference type="NCBI Taxonomy" id="35572"/>
    <lineage>
        <taxon>Eukaryota</taxon>
        <taxon>Metazoa</taxon>
        <taxon>Ecdysozoa</taxon>
        <taxon>Arthropoda</taxon>
        <taxon>Hexapoda</taxon>
        <taxon>Insecta</taxon>
        <taxon>Pterygota</taxon>
        <taxon>Neoptera</taxon>
        <taxon>Endopterygota</taxon>
        <taxon>Diptera</taxon>
        <taxon>Nematocera</taxon>
        <taxon>Sciaroidea</taxon>
        <taxon>Sciaridae</taxon>
        <taxon>Pseudolycoriella</taxon>
    </lineage>
</organism>
<dbReference type="Proteomes" id="UP001151699">
    <property type="component" value="Chromosome B"/>
</dbReference>
<proteinExistence type="predicted"/>
<comment type="caution">
    <text evidence="2">The sequence shown here is derived from an EMBL/GenBank/DDBJ whole genome shotgun (WGS) entry which is preliminary data.</text>
</comment>
<feature type="compositionally biased region" description="Basic and acidic residues" evidence="1">
    <location>
        <begin position="493"/>
        <end position="505"/>
    </location>
</feature>
<dbReference type="EMBL" id="WJQU01000002">
    <property type="protein sequence ID" value="KAJ6641190.1"/>
    <property type="molecule type" value="Genomic_DNA"/>
</dbReference>
<protein>
    <submittedName>
        <fullName evidence="2">Uncharacterized protein</fullName>
    </submittedName>
</protein>